<gene>
    <name evidence="2" type="ORF">LBU54_06425</name>
</gene>
<dbReference type="InterPro" id="IPR025250">
    <property type="entry name" value="DUF4199"/>
</dbReference>
<feature type="transmembrane region" description="Helical" evidence="1">
    <location>
        <begin position="12"/>
        <end position="33"/>
    </location>
</feature>
<evidence type="ECO:0000313" key="2">
    <source>
        <dbReference type="EMBL" id="MCA0132214.1"/>
    </source>
</evidence>
<feature type="transmembrane region" description="Helical" evidence="1">
    <location>
        <begin position="39"/>
        <end position="57"/>
    </location>
</feature>
<proteinExistence type="predicted"/>
<protein>
    <submittedName>
        <fullName evidence="2">DUF4199 domain-containing protein</fullName>
    </submittedName>
</protein>
<feature type="transmembrane region" description="Helical" evidence="1">
    <location>
        <begin position="78"/>
        <end position="99"/>
    </location>
</feature>
<dbReference type="EMBL" id="JAIUJR010000003">
    <property type="protein sequence ID" value="MCA0132214.1"/>
    <property type="molecule type" value="Genomic_DNA"/>
</dbReference>
<evidence type="ECO:0000313" key="3">
    <source>
        <dbReference type="Proteomes" id="UP001198901"/>
    </source>
</evidence>
<comment type="caution">
    <text evidence="2">The sequence shown here is derived from an EMBL/GenBank/DDBJ whole genome shotgun (WGS) entry which is preliminary data.</text>
</comment>
<feature type="transmembrane region" description="Helical" evidence="1">
    <location>
        <begin position="141"/>
        <end position="166"/>
    </location>
</feature>
<evidence type="ECO:0000256" key="1">
    <source>
        <dbReference type="SAM" id="Phobius"/>
    </source>
</evidence>
<accession>A0ABS7XQB6</accession>
<keyword evidence="3" id="KW-1185">Reference proteome</keyword>
<keyword evidence="1" id="KW-0472">Membrane</keyword>
<keyword evidence="1" id="KW-0812">Transmembrane</keyword>
<keyword evidence="1" id="KW-1133">Transmembrane helix</keyword>
<dbReference type="Proteomes" id="UP001198901">
    <property type="component" value="Unassembled WGS sequence"/>
</dbReference>
<organism evidence="2 3">
    <name type="scientific">Winogradskyella alexanderae</name>
    <dbReference type="NCBI Taxonomy" id="2877123"/>
    <lineage>
        <taxon>Bacteria</taxon>
        <taxon>Pseudomonadati</taxon>
        <taxon>Bacteroidota</taxon>
        <taxon>Flavobacteriia</taxon>
        <taxon>Flavobacteriales</taxon>
        <taxon>Flavobacteriaceae</taxon>
        <taxon>Winogradskyella</taxon>
    </lineage>
</organism>
<reference evidence="3" key="1">
    <citation type="submission" date="2023-07" db="EMBL/GenBank/DDBJ databases">
        <authorList>
            <person name="Yue Y."/>
        </authorList>
    </citation>
    <scope>NUCLEOTIDE SEQUENCE [LARGE SCALE GENOMIC DNA]</scope>
    <source>
        <strain evidence="3">D23</strain>
    </source>
</reference>
<dbReference type="Pfam" id="PF13858">
    <property type="entry name" value="DUF4199"/>
    <property type="match status" value="1"/>
</dbReference>
<dbReference type="RefSeq" id="WP_224527444.1">
    <property type="nucleotide sequence ID" value="NZ_JAIUJR010000003.1"/>
</dbReference>
<sequence>MEHQKPSIKPIAYTYGLYLALLSIAGLVILYVLNEERNWILSGISIILTIYIYYYGINLFKKQNANVLSLKDALKVGMGMAAIGGIVAALYAALHYGVIAPEFMEGIREKAMDDMLSQNPNMEGEQLEMGTKMVNMFTSTFFLSTMFLVSSLFFGFIISLIIGAILKNDK</sequence>
<name>A0ABS7XQB6_9FLAO</name>